<dbReference type="RefSeq" id="XP_018859932.2">
    <property type="nucleotide sequence ID" value="XM_019004387.2"/>
</dbReference>
<dbReference type="Proteomes" id="UP000235220">
    <property type="component" value="Chromosome 7"/>
</dbReference>
<accession>A0A2I4HUY2</accession>
<dbReference type="AlphaFoldDB" id="A0A2I4HUY2"/>
<sequence>MVGRLPMVVDMPMPRPEPNNSNHLARDPTESSSLFLYYERVRIFFRAKQQRERRSWMSTRFGTGEMHEVKSGVKGPLMAEHKHRCGCRGGVFSMDGISGFSLKLQIYLGQVILQPGHGTVKFCRFQGVQV</sequence>
<gene>
    <name evidence="2" type="primary">LOC109021696</name>
</gene>
<dbReference type="Gramene" id="Jr07_22610_p1">
    <property type="protein sequence ID" value="cds.Jr07_22610_p1"/>
    <property type="gene ID" value="Jr07_22610"/>
</dbReference>
<evidence type="ECO:0000313" key="1">
    <source>
        <dbReference type="Proteomes" id="UP000235220"/>
    </source>
</evidence>
<reference evidence="2" key="1">
    <citation type="submission" date="2025-08" db="UniProtKB">
        <authorList>
            <consortium name="RefSeq"/>
        </authorList>
    </citation>
    <scope>IDENTIFICATION</scope>
    <source>
        <tissue evidence="2">Leaves</tissue>
    </source>
</reference>
<protein>
    <submittedName>
        <fullName evidence="2">Uncharacterized protein LOC109021696</fullName>
    </submittedName>
</protein>
<organism evidence="1 2">
    <name type="scientific">Juglans regia</name>
    <name type="common">English walnut</name>
    <dbReference type="NCBI Taxonomy" id="51240"/>
    <lineage>
        <taxon>Eukaryota</taxon>
        <taxon>Viridiplantae</taxon>
        <taxon>Streptophyta</taxon>
        <taxon>Embryophyta</taxon>
        <taxon>Tracheophyta</taxon>
        <taxon>Spermatophyta</taxon>
        <taxon>Magnoliopsida</taxon>
        <taxon>eudicotyledons</taxon>
        <taxon>Gunneridae</taxon>
        <taxon>Pentapetalae</taxon>
        <taxon>rosids</taxon>
        <taxon>fabids</taxon>
        <taxon>Fagales</taxon>
        <taxon>Juglandaceae</taxon>
        <taxon>Juglans</taxon>
    </lineage>
</organism>
<name>A0A2I4HUY2_JUGRE</name>
<dbReference type="GeneID" id="109021696"/>
<proteinExistence type="predicted"/>
<dbReference type="KEGG" id="jre:109021696"/>
<evidence type="ECO:0000313" key="2">
    <source>
        <dbReference type="RefSeq" id="XP_018859932.2"/>
    </source>
</evidence>
<keyword evidence="1" id="KW-1185">Reference proteome</keyword>